<feature type="domain" description="SHOCT" evidence="1">
    <location>
        <begin position="35"/>
        <end position="58"/>
    </location>
</feature>
<reference evidence="2" key="1">
    <citation type="journal article" date="2021" name="Environ. Microbiol.">
        <title>Genomic characterization of three novel Desulfobacterota classes expand the metabolic and phylogenetic diversity of the phylum.</title>
        <authorList>
            <person name="Murphy C.L."/>
            <person name="Biggerstaff J."/>
            <person name="Eichhorn A."/>
            <person name="Ewing E."/>
            <person name="Shahan R."/>
            <person name="Soriano D."/>
            <person name="Stewart S."/>
            <person name="VanMol K."/>
            <person name="Walker R."/>
            <person name="Walters P."/>
            <person name="Elshahed M.S."/>
            <person name="Youssef N.H."/>
        </authorList>
    </citation>
    <scope>NUCLEOTIDE SEQUENCE</scope>
    <source>
        <strain evidence="2">Zod_Metabat.24</strain>
    </source>
</reference>
<dbReference type="EMBL" id="JAFGIX010000083">
    <property type="protein sequence ID" value="MBN1574578.1"/>
    <property type="molecule type" value="Genomic_DNA"/>
</dbReference>
<evidence type="ECO:0000259" key="1">
    <source>
        <dbReference type="Pfam" id="PF09851"/>
    </source>
</evidence>
<comment type="caution">
    <text evidence="2">The sequence shown here is derived from an EMBL/GenBank/DDBJ whole genome shotgun (WGS) entry which is preliminary data.</text>
</comment>
<gene>
    <name evidence="2" type="ORF">JW984_15380</name>
</gene>
<evidence type="ECO:0000313" key="3">
    <source>
        <dbReference type="Proteomes" id="UP000809273"/>
    </source>
</evidence>
<protein>
    <submittedName>
        <fullName evidence="2">SHOCT domain-containing protein</fullName>
    </submittedName>
</protein>
<evidence type="ECO:0000313" key="2">
    <source>
        <dbReference type="EMBL" id="MBN1574578.1"/>
    </source>
</evidence>
<reference evidence="2" key="2">
    <citation type="submission" date="2021-01" db="EMBL/GenBank/DDBJ databases">
        <authorList>
            <person name="Hahn C.R."/>
            <person name="Youssef N.H."/>
            <person name="Elshahed M."/>
        </authorList>
    </citation>
    <scope>NUCLEOTIDE SEQUENCE</scope>
    <source>
        <strain evidence="2">Zod_Metabat.24</strain>
    </source>
</reference>
<dbReference type="Pfam" id="PF09851">
    <property type="entry name" value="SHOCT"/>
    <property type="match status" value="1"/>
</dbReference>
<organism evidence="2 3">
    <name type="scientific">Candidatus Zymogenus saltonus</name>
    <dbReference type="NCBI Taxonomy" id="2844893"/>
    <lineage>
        <taxon>Bacteria</taxon>
        <taxon>Deltaproteobacteria</taxon>
        <taxon>Candidatus Zymogenia</taxon>
        <taxon>Candidatus Zymogeniales</taxon>
        <taxon>Candidatus Zymogenaceae</taxon>
        <taxon>Candidatus Zymogenus</taxon>
    </lineage>
</organism>
<dbReference type="InterPro" id="IPR018649">
    <property type="entry name" value="SHOCT"/>
</dbReference>
<sequence length="60" mass="6865">MIVGFILVIALLVLLFFVYQRGGLDFLRGGENPGEILDRRYAAGEITEEEYKRMKNTLNT</sequence>
<accession>A0A9D8PRA5</accession>
<dbReference type="Proteomes" id="UP000809273">
    <property type="component" value="Unassembled WGS sequence"/>
</dbReference>
<name>A0A9D8PRA5_9DELT</name>
<dbReference type="AlphaFoldDB" id="A0A9D8PRA5"/>
<proteinExistence type="predicted"/>